<dbReference type="OrthoDB" id="9806536at2"/>
<evidence type="ECO:0000256" key="1">
    <source>
        <dbReference type="ARBA" id="ARBA00023239"/>
    </source>
</evidence>
<comment type="similarity">
    <text evidence="3">Belongs to the Ahb/Nir family.</text>
</comment>
<comment type="catalytic activity">
    <reaction evidence="5">
        <text>siroheme + 2 H(+) = 12,18-didecarboxysiroheme + 2 CO2</text>
        <dbReference type="Rhea" id="RHEA:19093"/>
        <dbReference type="ChEBI" id="CHEBI:15378"/>
        <dbReference type="ChEBI" id="CHEBI:16526"/>
        <dbReference type="ChEBI" id="CHEBI:60052"/>
        <dbReference type="ChEBI" id="CHEBI:140497"/>
        <dbReference type="EC" id="4.1.1.111"/>
    </reaction>
</comment>
<dbReference type="Gene3D" id="1.10.10.10">
    <property type="entry name" value="Winged helix-like DNA-binding domain superfamily/Winged helix DNA-binding domain"/>
    <property type="match status" value="1"/>
</dbReference>
<dbReference type="AlphaFoldDB" id="A0A368YMC7"/>
<keyword evidence="10" id="KW-1185">Reference proteome</keyword>
<dbReference type="InterPro" id="IPR050684">
    <property type="entry name" value="HTH-Siroheme_Decarb"/>
</dbReference>
<keyword evidence="1" id="KW-0456">Lyase</keyword>
<reference evidence="9 10" key="1">
    <citation type="submission" date="2018-07" db="EMBL/GenBank/DDBJ databases">
        <title>Genomic Encyclopedia of Type Strains, Phase III (KMG-III): the genomes of soil and plant-associated and newly described type strains.</title>
        <authorList>
            <person name="Whitman W."/>
        </authorList>
    </citation>
    <scope>NUCLEOTIDE SEQUENCE [LARGE SCALE GENOMIC DNA]</scope>
    <source>
        <strain evidence="9 10">CECT 8525</strain>
    </source>
</reference>
<feature type="domain" description="Siroheme decarboxylase AsnC-like ligand binding" evidence="7">
    <location>
        <begin position="80"/>
        <end position="150"/>
    </location>
</feature>
<proteinExistence type="inferred from homology"/>
<dbReference type="Pfam" id="PF22451">
    <property type="entry name" value="NirdL-like_HTH"/>
    <property type="match status" value="1"/>
</dbReference>
<feature type="domain" description="Siroheme decarboxylase NirL-like HTH" evidence="8">
    <location>
        <begin position="18"/>
        <end position="63"/>
    </location>
</feature>
<dbReference type="RefSeq" id="WP_114350167.1">
    <property type="nucleotide sequence ID" value="NZ_QPJL01000019.1"/>
</dbReference>
<evidence type="ECO:0000256" key="4">
    <source>
        <dbReference type="ARBA" id="ARBA00023471"/>
    </source>
</evidence>
<dbReference type="EMBL" id="QPJL01000019">
    <property type="protein sequence ID" value="RCW80446.1"/>
    <property type="molecule type" value="Genomic_DNA"/>
</dbReference>
<dbReference type="FunFam" id="3.30.70.3460:FF:000001">
    <property type="entry name" value="Heme d1 biosynthesis protein NirG"/>
    <property type="match status" value="1"/>
</dbReference>
<evidence type="ECO:0000313" key="9">
    <source>
        <dbReference type="EMBL" id="RCW80446.1"/>
    </source>
</evidence>
<dbReference type="Proteomes" id="UP000253345">
    <property type="component" value="Unassembled WGS sequence"/>
</dbReference>
<evidence type="ECO:0000256" key="2">
    <source>
        <dbReference type="ARBA" id="ARBA00023444"/>
    </source>
</evidence>
<evidence type="ECO:0000313" key="10">
    <source>
        <dbReference type="Proteomes" id="UP000253345"/>
    </source>
</evidence>
<dbReference type="Gene3D" id="3.30.70.3460">
    <property type="match status" value="1"/>
</dbReference>
<organism evidence="9 10">
    <name type="scientific">Paracoccus lutimaris</name>
    <dbReference type="NCBI Taxonomy" id="1490030"/>
    <lineage>
        <taxon>Bacteria</taxon>
        <taxon>Pseudomonadati</taxon>
        <taxon>Pseudomonadota</taxon>
        <taxon>Alphaproteobacteria</taxon>
        <taxon>Rhodobacterales</taxon>
        <taxon>Paracoccaceae</taxon>
        <taxon>Paracoccus</taxon>
    </lineage>
</organism>
<evidence type="ECO:0000259" key="8">
    <source>
        <dbReference type="Pfam" id="PF22451"/>
    </source>
</evidence>
<gene>
    <name evidence="9" type="ORF">DFP89_1195</name>
</gene>
<dbReference type="Pfam" id="PF17805">
    <property type="entry name" value="AsnC_trans_reg2"/>
    <property type="match status" value="1"/>
</dbReference>
<sequence length="160" mass="17540">MTRPTRQTLPEGALDATDRAILNTLQEGFPLTPRPFDDAGAPLGLNGAQLIERLSRLREIGAITRFGPFFDAAAMGGDFCLCALTAPEADFDRIAALVNAHPEVAHNYARDHELNMWFVLATPTPEGIAETAARIEAETGLTVWQFPKLQEFFIGFRVQA</sequence>
<dbReference type="InterPro" id="IPR053953">
    <property type="entry name" value="NirdL-like_HTH"/>
</dbReference>
<name>A0A368YMC7_9RHOB</name>
<evidence type="ECO:0000256" key="5">
    <source>
        <dbReference type="ARBA" id="ARBA00048470"/>
    </source>
</evidence>
<comment type="caution">
    <text evidence="9">The sequence shown here is derived from an EMBL/GenBank/DDBJ whole genome shotgun (WGS) entry which is preliminary data.</text>
</comment>
<comment type="pathway">
    <text evidence="2">Porphyrin-containing compound metabolism.</text>
</comment>
<dbReference type="EC" id="4.1.1.111" evidence="4"/>
<evidence type="ECO:0000259" key="7">
    <source>
        <dbReference type="Pfam" id="PF17805"/>
    </source>
</evidence>
<accession>A0A368YMC7</accession>
<evidence type="ECO:0000256" key="6">
    <source>
        <dbReference type="ARBA" id="ARBA00073232"/>
    </source>
</evidence>
<dbReference type="InterPro" id="IPR036388">
    <property type="entry name" value="WH-like_DNA-bd_sf"/>
</dbReference>
<protein>
    <recommendedName>
        <fullName evidence="6">Siroheme decarboxylase NirG subunit</fullName>
        <ecNumber evidence="4">4.1.1.111</ecNumber>
    </recommendedName>
</protein>
<dbReference type="InterPro" id="IPR040523">
    <property type="entry name" value="AsnC_trans_reg2"/>
</dbReference>
<dbReference type="PANTHER" id="PTHR43413:SF1">
    <property type="entry name" value="SIROHEME DECARBOXYLASE NIRL SUBUNIT"/>
    <property type="match status" value="1"/>
</dbReference>
<dbReference type="GO" id="GO:0016829">
    <property type="term" value="F:lyase activity"/>
    <property type="evidence" value="ECO:0007669"/>
    <property type="project" value="UniProtKB-KW"/>
</dbReference>
<evidence type="ECO:0000256" key="3">
    <source>
        <dbReference type="ARBA" id="ARBA00023457"/>
    </source>
</evidence>
<dbReference type="PANTHER" id="PTHR43413">
    <property type="entry name" value="TRANSCRIPTIONAL REGULATOR, ASNC FAMILY"/>
    <property type="match status" value="1"/>
</dbReference>